<sequence length="400" mass="44202">MRVLLIHNFYQQAGGEDTVFYQETNLLRENGVEVETLTFTNETFEGSLLNKLGSVTRSLYNTKSAARTEAVIDWFKPDVVHIHNLFYTATAAVIRVAKVRGVPVVMTVHNYRLLCLNGLLMREGKVPCETCLTQMVPLAGIRHGCFRDSHLQSAQLSLITTLHKLTGIWRSVDRFVVLTEFVRQKILASSLNLSTAQVVVKPNFVSDSGEADATGRQDFFLYVGRLSGEKGIDVLLNAVRKSPFPLKIIGSGPLENKVLQTAAAQSGIDYAGWQDRSAVTLAMKTCRALIVPSLCYEAALPLVVLEAFATGTPVICSDQGNLREVGEAPAAGHLFAPGNSDDLSRIIDQINRQPELRERYAMASRQRYEPYSKEASHQATLNLYETLIKGKKISNQAELS</sequence>
<feature type="domain" description="Glycosyltransferase subfamily 4-like N-terminal" evidence="2">
    <location>
        <begin position="15"/>
        <end position="203"/>
    </location>
</feature>
<evidence type="ECO:0000259" key="2">
    <source>
        <dbReference type="Pfam" id="PF13579"/>
    </source>
</evidence>
<dbReference type="EMBL" id="CP059732">
    <property type="protein sequence ID" value="QMW05265.1"/>
    <property type="molecule type" value="Genomic_DNA"/>
</dbReference>
<dbReference type="PANTHER" id="PTHR45947:SF13">
    <property type="entry name" value="TRANSFERASE"/>
    <property type="match status" value="1"/>
</dbReference>
<dbReference type="GO" id="GO:0016757">
    <property type="term" value="F:glycosyltransferase activity"/>
    <property type="evidence" value="ECO:0007669"/>
    <property type="project" value="InterPro"/>
</dbReference>
<dbReference type="AlphaFoldDB" id="A0A7G5H2C3"/>
<feature type="domain" description="Glycosyl transferase family 1" evidence="1">
    <location>
        <begin position="215"/>
        <end position="366"/>
    </location>
</feature>
<reference evidence="3 4" key="1">
    <citation type="submission" date="2020-07" db="EMBL/GenBank/DDBJ databases">
        <title>Spirosoma foliorum sp. nov., isolated from the leaves on the Nejang mountain Korea, Republic of.</title>
        <authorList>
            <person name="Ho H."/>
            <person name="Lee Y.-J."/>
            <person name="Nurcahyanto D.-A."/>
            <person name="Kim S.-G."/>
        </authorList>
    </citation>
    <scope>NUCLEOTIDE SEQUENCE [LARGE SCALE GENOMIC DNA]</scope>
    <source>
        <strain evidence="3 4">PL0136</strain>
    </source>
</reference>
<dbReference type="Pfam" id="PF13579">
    <property type="entry name" value="Glyco_trans_4_4"/>
    <property type="match status" value="1"/>
</dbReference>
<name>A0A7G5H2C3_9BACT</name>
<dbReference type="InterPro" id="IPR050194">
    <property type="entry name" value="Glycosyltransferase_grp1"/>
</dbReference>
<gene>
    <name evidence="3" type="ORF">H3H32_10450</name>
</gene>
<protein>
    <submittedName>
        <fullName evidence="3">Glycosyltransferase family 4 protein</fullName>
    </submittedName>
</protein>
<evidence type="ECO:0000259" key="1">
    <source>
        <dbReference type="Pfam" id="PF00534"/>
    </source>
</evidence>
<dbReference type="RefSeq" id="WP_182462611.1">
    <property type="nucleotide sequence ID" value="NZ_CP059732.1"/>
</dbReference>
<evidence type="ECO:0000313" key="4">
    <source>
        <dbReference type="Proteomes" id="UP000515369"/>
    </source>
</evidence>
<dbReference type="InterPro" id="IPR001296">
    <property type="entry name" value="Glyco_trans_1"/>
</dbReference>
<dbReference type="Pfam" id="PF00534">
    <property type="entry name" value="Glycos_transf_1"/>
    <property type="match status" value="1"/>
</dbReference>
<dbReference type="InterPro" id="IPR028098">
    <property type="entry name" value="Glyco_trans_4-like_N"/>
</dbReference>
<dbReference type="Proteomes" id="UP000515369">
    <property type="component" value="Chromosome"/>
</dbReference>
<dbReference type="PANTHER" id="PTHR45947">
    <property type="entry name" value="SULFOQUINOVOSYL TRANSFERASE SQD2"/>
    <property type="match status" value="1"/>
</dbReference>
<keyword evidence="4" id="KW-1185">Reference proteome</keyword>
<dbReference type="SUPFAM" id="SSF53756">
    <property type="entry name" value="UDP-Glycosyltransferase/glycogen phosphorylase"/>
    <property type="match status" value="1"/>
</dbReference>
<dbReference type="Gene3D" id="3.40.50.2000">
    <property type="entry name" value="Glycogen Phosphorylase B"/>
    <property type="match status" value="2"/>
</dbReference>
<accession>A0A7G5H2C3</accession>
<dbReference type="KEGG" id="sfol:H3H32_10450"/>
<keyword evidence="3" id="KW-0808">Transferase</keyword>
<evidence type="ECO:0000313" key="3">
    <source>
        <dbReference type="EMBL" id="QMW05265.1"/>
    </source>
</evidence>
<dbReference type="CDD" id="cd03801">
    <property type="entry name" value="GT4_PimA-like"/>
    <property type="match status" value="1"/>
</dbReference>
<proteinExistence type="predicted"/>
<organism evidence="3 4">
    <name type="scientific">Spirosoma foliorum</name>
    <dbReference type="NCBI Taxonomy" id="2710596"/>
    <lineage>
        <taxon>Bacteria</taxon>
        <taxon>Pseudomonadati</taxon>
        <taxon>Bacteroidota</taxon>
        <taxon>Cytophagia</taxon>
        <taxon>Cytophagales</taxon>
        <taxon>Cytophagaceae</taxon>
        <taxon>Spirosoma</taxon>
    </lineage>
</organism>